<accession>A0ACB8E0C8</accession>
<gene>
    <name evidence="1" type="ORF">HPB49_014201</name>
</gene>
<proteinExistence type="predicted"/>
<evidence type="ECO:0000313" key="2">
    <source>
        <dbReference type="Proteomes" id="UP000821865"/>
    </source>
</evidence>
<keyword evidence="2" id="KW-1185">Reference proteome</keyword>
<dbReference type="EMBL" id="CM023470">
    <property type="protein sequence ID" value="KAH7980254.1"/>
    <property type="molecule type" value="Genomic_DNA"/>
</dbReference>
<comment type="caution">
    <text evidence="1">The sequence shown here is derived from an EMBL/GenBank/DDBJ whole genome shotgun (WGS) entry which is preliminary data.</text>
</comment>
<protein>
    <submittedName>
        <fullName evidence="1">Uncharacterized protein</fullName>
    </submittedName>
</protein>
<evidence type="ECO:0000313" key="1">
    <source>
        <dbReference type="EMBL" id="KAH7980254.1"/>
    </source>
</evidence>
<name>A0ACB8E0C8_DERSI</name>
<dbReference type="Proteomes" id="UP000821865">
    <property type="component" value="Chromosome 1"/>
</dbReference>
<reference evidence="1" key="1">
    <citation type="submission" date="2020-05" db="EMBL/GenBank/DDBJ databases">
        <title>Large-scale comparative analyses of tick genomes elucidate their genetic diversity and vector capacities.</title>
        <authorList>
            <person name="Jia N."/>
            <person name="Wang J."/>
            <person name="Shi W."/>
            <person name="Du L."/>
            <person name="Sun Y."/>
            <person name="Zhan W."/>
            <person name="Jiang J."/>
            <person name="Wang Q."/>
            <person name="Zhang B."/>
            <person name="Ji P."/>
            <person name="Sakyi L.B."/>
            <person name="Cui X."/>
            <person name="Yuan T."/>
            <person name="Jiang B."/>
            <person name="Yang W."/>
            <person name="Lam T.T.-Y."/>
            <person name="Chang Q."/>
            <person name="Ding S."/>
            <person name="Wang X."/>
            <person name="Zhu J."/>
            <person name="Ruan X."/>
            <person name="Zhao L."/>
            <person name="Wei J."/>
            <person name="Que T."/>
            <person name="Du C."/>
            <person name="Cheng J."/>
            <person name="Dai P."/>
            <person name="Han X."/>
            <person name="Huang E."/>
            <person name="Gao Y."/>
            <person name="Liu J."/>
            <person name="Shao H."/>
            <person name="Ye R."/>
            <person name="Li L."/>
            <person name="Wei W."/>
            <person name="Wang X."/>
            <person name="Wang C."/>
            <person name="Yang T."/>
            <person name="Huo Q."/>
            <person name="Li W."/>
            <person name="Guo W."/>
            <person name="Chen H."/>
            <person name="Zhou L."/>
            <person name="Ni X."/>
            <person name="Tian J."/>
            <person name="Zhou Y."/>
            <person name="Sheng Y."/>
            <person name="Liu T."/>
            <person name="Pan Y."/>
            <person name="Xia L."/>
            <person name="Li J."/>
            <person name="Zhao F."/>
            <person name="Cao W."/>
        </authorList>
    </citation>
    <scope>NUCLEOTIDE SEQUENCE</scope>
    <source>
        <strain evidence="1">Dsil-2018</strain>
    </source>
</reference>
<sequence length="172" mass="19791">MQDLQLKAASVSQTSAVDRLDPVLYKECRADAVTYCKAKKEWHDDPTRMDPERGPIVLPCLYRYAYHPDDSVRLSKQCLYEIRRVMRQRAVSIDLHPEIEEPCMPDLAGMCSDHLGRGEEMQCLQDNLEKLSRDCRAAVANYTEEEAEHLELNYPLYHSCQAVLKDLCSVRA</sequence>
<organism evidence="1 2">
    <name type="scientific">Dermacentor silvarum</name>
    <name type="common">Tick</name>
    <dbReference type="NCBI Taxonomy" id="543639"/>
    <lineage>
        <taxon>Eukaryota</taxon>
        <taxon>Metazoa</taxon>
        <taxon>Ecdysozoa</taxon>
        <taxon>Arthropoda</taxon>
        <taxon>Chelicerata</taxon>
        <taxon>Arachnida</taxon>
        <taxon>Acari</taxon>
        <taxon>Parasitiformes</taxon>
        <taxon>Ixodida</taxon>
        <taxon>Ixodoidea</taxon>
        <taxon>Ixodidae</taxon>
        <taxon>Rhipicephalinae</taxon>
        <taxon>Dermacentor</taxon>
    </lineage>
</organism>